<accession>A0A7W5AYJ2</accession>
<evidence type="ECO:0000256" key="7">
    <source>
        <dbReference type="RuleBase" id="RU362065"/>
    </source>
</evidence>
<evidence type="ECO:0000256" key="2">
    <source>
        <dbReference type="ARBA" id="ARBA00004613"/>
    </source>
</evidence>
<evidence type="ECO:0000256" key="1">
    <source>
        <dbReference type="ARBA" id="ARBA00004365"/>
    </source>
</evidence>
<reference evidence="11 12" key="1">
    <citation type="submission" date="2020-08" db="EMBL/GenBank/DDBJ databases">
        <title>Genomic Encyclopedia of Type Strains, Phase III (KMG-III): the genomes of soil and plant-associated and newly described type strains.</title>
        <authorList>
            <person name="Whitman W."/>
        </authorList>
    </citation>
    <scope>NUCLEOTIDE SEQUENCE [LARGE SCALE GENOMIC DNA]</scope>
    <source>
        <strain evidence="11 12">CECT 5862</strain>
    </source>
</reference>
<keyword evidence="11" id="KW-0969">Cilium</keyword>
<dbReference type="Pfam" id="PF06429">
    <property type="entry name" value="Flg_bbr_C"/>
    <property type="match status" value="1"/>
</dbReference>
<dbReference type="GO" id="GO:0005576">
    <property type="term" value="C:extracellular region"/>
    <property type="evidence" value="ECO:0007669"/>
    <property type="project" value="UniProtKB-SubCell"/>
</dbReference>
<dbReference type="InterPro" id="IPR002371">
    <property type="entry name" value="FlgK"/>
</dbReference>
<proteinExistence type="inferred from homology"/>
<protein>
    <recommendedName>
        <fullName evidence="4 7">Flagellar hook-associated protein 1</fullName>
        <shortName evidence="7">HAP1</shortName>
    </recommendedName>
</protein>
<evidence type="ECO:0000259" key="8">
    <source>
        <dbReference type="Pfam" id="PF00460"/>
    </source>
</evidence>
<dbReference type="EMBL" id="JACHXK010000005">
    <property type="protein sequence ID" value="MBB3110496.1"/>
    <property type="molecule type" value="Genomic_DNA"/>
</dbReference>
<comment type="caution">
    <text evidence="11">The sequence shown here is derived from an EMBL/GenBank/DDBJ whole genome shotgun (WGS) entry which is preliminary data.</text>
</comment>
<feature type="domain" description="Flagellar basal body rod protein N-terminal" evidence="8">
    <location>
        <begin position="8"/>
        <end position="37"/>
    </location>
</feature>
<dbReference type="GO" id="GO:0009424">
    <property type="term" value="C:bacterial-type flagellum hook"/>
    <property type="evidence" value="ECO:0007669"/>
    <property type="project" value="UniProtKB-UniRule"/>
</dbReference>
<dbReference type="NCBIfam" id="TIGR02492">
    <property type="entry name" value="flgK_ends"/>
    <property type="match status" value="1"/>
</dbReference>
<dbReference type="InterPro" id="IPR001444">
    <property type="entry name" value="Flag_bb_rod_N"/>
</dbReference>
<feature type="domain" description="Flagellar hook-associated protein FlgK helical" evidence="10">
    <location>
        <begin position="102"/>
        <end position="297"/>
    </location>
</feature>
<dbReference type="RefSeq" id="WP_183600415.1">
    <property type="nucleotide sequence ID" value="NZ_JACHXK010000005.1"/>
</dbReference>
<comment type="similarity">
    <text evidence="3 7">Belongs to the flagella basal body rod proteins family.</text>
</comment>
<keyword evidence="12" id="KW-1185">Reference proteome</keyword>
<sequence>MTSTFHGLETARRSLFAQQAALNTTGHNIANANTEGYSRQTVNLSASRPMEAFGLQRSTAAGQIGTGVEYDSITRIREKFLDDQYRNETKTLGSYEVQQDVLSKLEQIMNEPSDTGIRTVMSNFYDAWSDLSKNPESADGRKIVREQALALVDTFNQTAKQLNDLKNDLTENVSIRMDEANGILNTIGELNLSIQKIESLGNDANDLRDQRDLLTDKLSKIMNVNVENLSSGYRISMGSVELVSGTTVTPLTSETVATAYAGGDLNSGEMYGMIVSRDNYVEGYMKDLDNLVNTIANGDVQVTIPKGSVLPDGTTLNGVTYTGDSRTLTNDLSVTVKGINGLLQLGYSSANGDVGVPLFTNLDGTTEGITALSMHVNPDIESNANRLATSMRVTFGTDGETVVGGNNSMAVLMSQLRDGQFNFGTETDPDQNTADAFLRSVVGQLGVQSEEITRKLTNQQSLVNQVESNRQSVSGVSLDEEMSNLIKYQHAYNAAARNMTMIDEMLDKVINGMGRVGL</sequence>
<keyword evidence="11" id="KW-0282">Flagellum</keyword>
<name>A0A7W5AYJ2_9BACL</name>
<dbReference type="Proteomes" id="UP000570361">
    <property type="component" value="Unassembled WGS sequence"/>
</dbReference>
<keyword evidence="11" id="KW-0966">Cell projection</keyword>
<dbReference type="Pfam" id="PF00460">
    <property type="entry name" value="Flg_bb_rod"/>
    <property type="match status" value="1"/>
</dbReference>
<dbReference type="InterPro" id="IPR010930">
    <property type="entry name" value="Flg_bb/hook_C_dom"/>
</dbReference>
<keyword evidence="6 7" id="KW-0975">Bacterial flagellum</keyword>
<evidence type="ECO:0000259" key="10">
    <source>
        <dbReference type="Pfam" id="PF22638"/>
    </source>
</evidence>
<dbReference type="PANTHER" id="PTHR30033:SF1">
    <property type="entry name" value="FLAGELLAR HOOK-ASSOCIATED PROTEIN 1"/>
    <property type="match status" value="1"/>
</dbReference>
<feature type="domain" description="Flagellar basal-body/hook protein C-terminal" evidence="9">
    <location>
        <begin position="472"/>
        <end position="511"/>
    </location>
</feature>
<dbReference type="PANTHER" id="PTHR30033">
    <property type="entry name" value="FLAGELLAR HOOK-ASSOCIATED PROTEIN 1"/>
    <property type="match status" value="1"/>
</dbReference>
<dbReference type="InterPro" id="IPR053927">
    <property type="entry name" value="FlgK_helical"/>
</dbReference>
<gene>
    <name evidence="7" type="primary">flgK</name>
    <name evidence="11" type="ORF">FHS18_002563</name>
</gene>
<evidence type="ECO:0000256" key="6">
    <source>
        <dbReference type="ARBA" id="ARBA00023143"/>
    </source>
</evidence>
<dbReference type="AlphaFoldDB" id="A0A7W5AYJ2"/>
<dbReference type="GO" id="GO:0044780">
    <property type="term" value="P:bacterial-type flagellum assembly"/>
    <property type="evidence" value="ECO:0007669"/>
    <property type="project" value="InterPro"/>
</dbReference>
<evidence type="ECO:0000256" key="3">
    <source>
        <dbReference type="ARBA" id="ARBA00009677"/>
    </source>
</evidence>
<evidence type="ECO:0000313" key="12">
    <source>
        <dbReference type="Proteomes" id="UP000570361"/>
    </source>
</evidence>
<organism evidence="11 12">
    <name type="scientific">Paenibacillus phyllosphaerae</name>
    <dbReference type="NCBI Taxonomy" id="274593"/>
    <lineage>
        <taxon>Bacteria</taxon>
        <taxon>Bacillati</taxon>
        <taxon>Bacillota</taxon>
        <taxon>Bacilli</taxon>
        <taxon>Bacillales</taxon>
        <taxon>Paenibacillaceae</taxon>
        <taxon>Paenibacillus</taxon>
    </lineage>
</organism>
<evidence type="ECO:0000256" key="4">
    <source>
        <dbReference type="ARBA" id="ARBA00016244"/>
    </source>
</evidence>
<keyword evidence="5 7" id="KW-0964">Secreted</keyword>
<evidence type="ECO:0000256" key="5">
    <source>
        <dbReference type="ARBA" id="ARBA00022525"/>
    </source>
</evidence>
<dbReference type="PRINTS" id="PR01005">
    <property type="entry name" value="FLGHOOKAP1"/>
</dbReference>
<comment type="subcellular location">
    <subcellularLocation>
        <location evidence="1 7">Bacterial flagellum</location>
    </subcellularLocation>
    <subcellularLocation>
        <location evidence="2 7">Secreted</location>
    </subcellularLocation>
</comment>
<dbReference type="SUPFAM" id="SSF64518">
    <property type="entry name" value="Phase 1 flagellin"/>
    <property type="match status" value="1"/>
</dbReference>
<evidence type="ECO:0000313" key="11">
    <source>
        <dbReference type="EMBL" id="MBB3110496.1"/>
    </source>
</evidence>
<evidence type="ECO:0000259" key="9">
    <source>
        <dbReference type="Pfam" id="PF06429"/>
    </source>
</evidence>
<dbReference type="GO" id="GO:0005198">
    <property type="term" value="F:structural molecule activity"/>
    <property type="evidence" value="ECO:0007669"/>
    <property type="project" value="UniProtKB-UniRule"/>
</dbReference>
<dbReference type="Pfam" id="PF22638">
    <property type="entry name" value="FlgK_D1"/>
    <property type="match status" value="1"/>
</dbReference>